<organism evidence="2 3">
    <name type="scientific">Tetrahymena thermophila (strain SB210)</name>
    <dbReference type="NCBI Taxonomy" id="312017"/>
    <lineage>
        <taxon>Eukaryota</taxon>
        <taxon>Sar</taxon>
        <taxon>Alveolata</taxon>
        <taxon>Ciliophora</taxon>
        <taxon>Intramacronucleata</taxon>
        <taxon>Oligohymenophorea</taxon>
        <taxon>Hymenostomatida</taxon>
        <taxon>Tetrahymenina</taxon>
        <taxon>Tetrahymenidae</taxon>
        <taxon>Tetrahymena</taxon>
    </lineage>
</organism>
<dbReference type="Gene3D" id="2.60.40.10">
    <property type="entry name" value="Immunoglobulins"/>
    <property type="match status" value="1"/>
</dbReference>
<evidence type="ECO:0000313" key="3">
    <source>
        <dbReference type="Proteomes" id="UP000009168"/>
    </source>
</evidence>
<sequence length="1727" mass="198438">MYTQLLFSIFTFAQLAKISLSQNLQTINGNLPVFQPFPLSTLQPTSLCQNATTDVMALFTQSQKNMLALNLELCGFAIYDLSQLSSGQVELIYHAQFNQDKGSVLSLSVTDEQKFLWVGYTKGILEIYDLSQQSFPMIYSSNITFYGNQDNVNKVIQFPNQNVTFLACLNNFKMVNFINNQLSIIQTYNLSDWNIIKMRFALNQSVLVVLGYTSLHFYQQTILSFQQGQLNLTCNYQPSTAYILSSFEVIQESILVVQISLSQYIMIDITKYIASYDGKTCNVNTITTLNTYPSTPLGNNFALSKDGKFLYTQQSSLGILIFDVSQKSLQVFQSVKINGYCGDLQLSDDENFVFYSNQYNVQIFQTTAPNLNLDKPNLLLNQYQLTSYSFYKTKGFSFDNQIIFQQPSNYLYMARKDQGSAIFQYQGSGTLQLKSQIQNGIPNISIAYQAIVPGTSIFYQSREILGLQIADCSNITAPVVLKQNITFNLTSIKFEMIVFNSKGTLAFIANLVNLLILNTTDILNPVLLSVLNTHQYLNGDQSLYKFMLSNDEKTLLLCAQLYGITFADVTNPQQPYFLFQLEQQNINFIQQTMDSKYLIAGLRFYGVYIYTINQDRSITFLSSVQINGVLYFQWLIYQDNYLVVGTGINNYIFLVNLVDKANPFVVQSVSLYGNRPIYWISSSQDQSFVFVSAYSALYQLFLQSSIIIHSQYYLLTPIENTNQYSRQLLNIGQPLMVGQQIEIYLVNIYQAKNLQISQAFYYQNLIVQNLPSWMQYSPTTQVLSLQVSRDSLIPDQNGMYVGKTLQQVIFLSYQQIAQNAFINSNLNITASDSSSIWSACMKVGYLNNQGYISSTYSPLNMFTLGGDQQTAVYLAKWNSSQSQIQSILNFVQFILNQNIINYVVQFQTQSSLIVNFTNQAHPIQSNQQQVTVTLQTSNGKFVQKTYPGILSVINSLENVIQLQGSISSINFVLFKTIKLSLTDNSQNSTKISIVIDDSINYKYITTLNLNQATFISQQSPVLLIGKLQQDFNQQYPGGEIAIQTAFSYKLNSSIFVCKDSQQLIYSAQIKIKDQYQNIPQGYWLSFSSNEQTFVGNPQSNIYYESFTVKVQVTDGYTVVEDELVIKVDLVPFMYIVQILIQIIGPILGIFGVWKYRTSLYNTIYKSRCIYTQEIVYVSQYYEKNIIIASDTLSYSLQLWKQVKNNLPVELVQQQINQAAQNKELVAELLKKYSQIYEKNQNKPNFLEELQKSINPYLNHYADSNDEEQSYKIQKQFRLLSLSDKNQIPLKSNTFKDSPLSPELSRNNLIDSPSQGFLRKQKSISDKNQKIMRKFSIQQKKINQSLILEKQIDTNASKKLFKDHFQIDFNSIKNMIFQIQTSLPVKKQILSKQQIKQLNMPESRLQITIKGLATQYFVLCSPICSYIVQKLKEKALQIYKQIDWYRAYVTYQPQIIDENTYPKYTINYDCFKIAIQEILHEMQQQQQLFQLFPQNNETVQTENNNSKNYLEYIVVYLPLIEEYIFAQALGISNQTKRKYQISQGDTLHCKPFKIRSIKCFEKSQGFSCCHSLQEFLGMNMVEKGLSENQRLPEWMQVEYKKSHISIKGTPSQEHAGLSRLKIYDLDGYLLRQFDIKVMPQKKDSVNDPQITQQVKLLQSQNTELNTLLKEASPQFQSTCRGYTKSHSDEILEEEITSVKRYISIEKKSNNKNFNTLSEKQEQNFSLQI</sequence>
<dbReference type="InterPro" id="IPR036322">
    <property type="entry name" value="WD40_repeat_dom_sf"/>
</dbReference>
<keyword evidence="3" id="KW-1185">Reference proteome</keyword>
<dbReference type="SUPFAM" id="SSF50978">
    <property type="entry name" value="WD40 repeat-like"/>
    <property type="match status" value="1"/>
</dbReference>
<dbReference type="GO" id="GO:0005509">
    <property type="term" value="F:calcium ion binding"/>
    <property type="evidence" value="ECO:0007669"/>
    <property type="project" value="InterPro"/>
</dbReference>
<reference evidence="3" key="1">
    <citation type="journal article" date="2006" name="PLoS Biol.">
        <title>Macronuclear genome sequence of the ciliate Tetrahymena thermophila, a model eukaryote.</title>
        <authorList>
            <person name="Eisen J.A."/>
            <person name="Coyne R.S."/>
            <person name="Wu M."/>
            <person name="Wu D."/>
            <person name="Thiagarajan M."/>
            <person name="Wortman J.R."/>
            <person name="Badger J.H."/>
            <person name="Ren Q."/>
            <person name="Amedeo P."/>
            <person name="Jones K.M."/>
            <person name="Tallon L.J."/>
            <person name="Delcher A.L."/>
            <person name="Salzberg S.L."/>
            <person name="Silva J.C."/>
            <person name="Haas B.J."/>
            <person name="Majoros W.H."/>
            <person name="Farzad M."/>
            <person name="Carlton J.M."/>
            <person name="Smith R.K. Jr."/>
            <person name="Garg J."/>
            <person name="Pearlman R.E."/>
            <person name="Karrer K.M."/>
            <person name="Sun L."/>
            <person name="Manning G."/>
            <person name="Elde N.C."/>
            <person name="Turkewitz A.P."/>
            <person name="Asai D.J."/>
            <person name="Wilkes D.E."/>
            <person name="Wang Y."/>
            <person name="Cai H."/>
            <person name="Collins K."/>
            <person name="Stewart B.A."/>
            <person name="Lee S.R."/>
            <person name="Wilamowska K."/>
            <person name="Weinberg Z."/>
            <person name="Ruzzo W.L."/>
            <person name="Wloga D."/>
            <person name="Gaertig J."/>
            <person name="Frankel J."/>
            <person name="Tsao C.-C."/>
            <person name="Gorovsky M.A."/>
            <person name="Keeling P.J."/>
            <person name="Waller R.F."/>
            <person name="Patron N.J."/>
            <person name="Cherry J.M."/>
            <person name="Stover N.A."/>
            <person name="Krieger C.J."/>
            <person name="del Toro C."/>
            <person name="Ryder H.F."/>
            <person name="Williamson S.C."/>
            <person name="Barbeau R.A."/>
            <person name="Hamilton E.P."/>
            <person name="Orias E."/>
        </authorList>
    </citation>
    <scope>NUCLEOTIDE SEQUENCE [LARGE SCALE GENOMIC DNA]</scope>
    <source>
        <strain evidence="3">SB210</strain>
    </source>
</reference>
<keyword evidence="1" id="KW-0732">Signal</keyword>
<dbReference type="InterPro" id="IPR013783">
    <property type="entry name" value="Ig-like_fold"/>
</dbReference>
<dbReference type="KEGG" id="tet:TTHERM_00058580"/>
<dbReference type="Gene3D" id="2.130.10.10">
    <property type="entry name" value="YVTN repeat-like/Quinoprotein amine dehydrogenase"/>
    <property type="match status" value="1"/>
</dbReference>
<gene>
    <name evidence="2" type="ORF">TTHERM_00058580</name>
</gene>
<dbReference type="GeneID" id="7829575"/>
<feature type="signal peptide" evidence="1">
    <location>
        <begin position="1"/>
        <end position="21"/>
    </location>
</feature>
<proteinExistence type="predicted"/>
<dbReference type="GO" id="GO:0016020">
    <property type="term" value="C:membrane"/>
    <property type="evidence" value="ECO:0007669"/>
    <property type="project" value="InterPro"/>
</dbReference>
<dbReference type="InParanoid" id="I7M0D1"/>
<protein>
    <recommendedName>
        <fullName evidence="4">Transmembrane protein</fullName>
    </recommendedName>
</protein>
<evidence type="ECO:0000313" key="2">
    <source>
        <dbReference type="EMBL" id="EAR87346.2"/>
    </source>
</evidence>
<name>I7M0D1_TETTS</name>
<evidence type="ECO:0000256" key="1">
    <source>
        <dbReference type="SAM" id="SignalP"/>
    </source>
</evidence>
<dbReference type="InterPro" id="IPR015943">
    <property type="entry name" value="WD40/YVTN_repeat-like_dom_sf"/>
</dbReference>
<dbReference type="Proteomes" id="UP000009168">
    <property type="component" value="Unassembled WGS sequence"/>
</dbReference>
<feature type="chain" id="PRO_5003712106" description="Transmembrane protein" evidence="1">
    <location>
        <begin position="22"/>
        <end position="1727"/>
    </location>
</feature>
<dbReference type="SUPFAM" id="SSF49313">
    <property type="entry name" value="Cadherin-like"/>
    <property type="match status" value="1"/>
</dbReference>
<evidence type="ECO:0008006" key="4">
    <source>
        <dbReference type="Google" id="ProtNLM"/>
    </source>
</evidence>
<accession>I7M0D1</accession>
<dbReference type="InterPro" id="IPR015919">
    <property type="entry name" value="Cadherin-like_sf"/>
</dbReference>
<dbReference type="SUPFAM" id="SSF69322">
    <property type="entry name" value="Tricorn protease domain 2"/>
    <property type="match status" value="1"/>
</dbReference>
<dbReference type="RefSeq" id="XP_001007591.2">
    <property type="nucleotide sequence ID" value="XM_001007591.2"/>
</dbReference>
<dbReference type="EMBL" id="GG662853">
    <property type="protein sequence ID" value="EAR87346.2"/>
    <property type="molecule type" value="Genomic_DNA"/>
</dbReference>